<comment type="caution">
    <text evidence="1">The sequence shown here is derived from an EMBL/GenBank/DDBJ whole genome shotgun (WGS) entry which is preliminary data.</text>
</comment>
<dbReference type="InterPro" id="IPR036412">
    <property type="entry name" value="HAD-like_sf"/>
</dbReference>
<dbReference type="InterPro" id="IPR023214">
    <property type="entry name" value="HAD_sf"/>
</dbReference>
<reference evidence="1" key="2">
    <citation type="submission" date="2021-04" db="EMBL/GenBank/DDBJ databases">
        <authorList>
            <person name="Gilroy R."/>
        </authorList>
    </citation>
    <scope>NUCLEOTIDE SEQUENCE</scope>
    <source>
        <strain evidence="1">MalCec1-1739</strain>
    </source>
</reference>
<dbReference type="AlphaFoldDB" id="A0A9D2UJ53"/>
<dbReference type="Gene3D" id="1.10.150.240">
    <property type="entry name" value="Putative phosphatase, domain 2"/>
    <property type="match status" value="1"/>
</dbReference>
<proteinExistence type="predicted"/>
<dbReference type="NCBIfam" id="TIGR01509">
    <property type="entry name" value="HAD-SF-IA-v3"/>
    <property type="match status" value="1"/>
</dbReference>
<gene>
    <name evidence="1" type="ORF">IAA93_06495</name>
</gene>
<dbReference type="Pfam" id="PF00702">
    <property type="entry name" value="Hydrolase"/>
    <property type="match status" value="1"/>
</dbReference>
<dbReference type="InterPro" id="IPR023198">
    <property type="entry name" value="PGP-like_dom2"/>
</dbReference>
<accession>A0A9D2UJ53</accession>
<evidence type="ECO:0000313" key="1">
    <source>
        <dbReference type="EMBL" id="HJD53354.1"/>
    </source>
</evidence>
<dbReference type="SUPFAM" id="SSF56784">
    <property type="entry name" value="HAD-like"/>
    <property type="match status" value="1"/>
</dbReference>
<dbReference type="Proteomes" id="UP000787625">
    <property type="component" value="Unassembled WGS sequence"/>
</dbReference>
<dbReference type="PANTHER" id="PTHR43611:SF3">
    <property type="entry name" value="FLAVIN MONONUCLEOTIDE HYDROLASE 1, CHLOROPLATIC"/>
    <property type="match status" value="1"/>
</dbReference>
<sequence length="210" mass="23188">MDNAFDDYIIDFGGVLVGLDRRRCIDSFSALGVGDVDKLIDYYYQGDLFGRHERGEIGDTEFRDALRAAAGADGISDDAIDAAWDSFLTGVPRHKLETLRALRQAGRRVWLLSNTNNIHWQYALTHYFNTPGLGIDDCFDGTFLSYVMKMAKPDPDIFREVIRATGAKPGTTLFVDDSEANCRSAASLGIHTLHAAPGCDWTSEIIKGMA</sequence>
<dbReference type="InterPro" id="IPR006439">
    <property type="entry name" value="HAD-SF_hydro_IA"/>
</dbReference>
<reference evidence="1" key="1">
    <citation type="journal article" date="2021" name="PeerJ">
        <title>Extensive microbial diversity within the chicken gut microbiome revealed by metagenomics and culture.</title>
        <authorList>
            <person name="Gilroy R."/>
            <person name="Ravi A."/>
            <person name="Getino M."/>
            <person name="Pursley I."/>
            <person name="Horton D.L."/>
            <person name="Alikhan N.F."/>
            <person name="Baker D."/>
            <person name="Gharbi K."/>
            <person name="Hall N."/>
            <person name="Watson M."/>
            <person name="Adriaenssens E.M."/>
            <person name="Foster-Nyarko E."/>
            <person name="Jarju S."/>
            <person name="Secka A."/>
            <person name="Antonio M."/>
            <person name="Oren A."/>
            <person name="Chaudhuri R.R."/>
            <person name="La Ragione R."/>
            <person name="Hildebrand F."/>
            <person name="Pallen M.J."/>
        </authorList>
    </citation>
    <scope>NUCLEOTIDE SEQUENCE</scope>
    <source>
        <strain evidence="1">MalCec1-1739</strain>
    </source>
</reference>
<dbReference type="CDD" id="cd02603">
    <property type="entry name" value="HAD_sEH-N_like"/>
    <property type="match status" value="1"/>
</dbReference>
<dbReference type="EMBL" id="DWUP01000150">
    <property type="protein sequence ID" value="HJD53354.1"/>
    <property type="molecule type" value="Genomic_DNA"/>
</dbReference>
<evidence type="ECO:0000313" key="2">
    <source>
        <dbReference type="Proteomes" id="UP000787625"/>
    </source>
</evidence>
<name>A0A9D2UJ53_9BACT</name>
<dbReference type="PANTHER" id="PTHR43611">
    <property type="entry name" value="ALPHA-D-GLUCOSE 1-PHOSPHATE PHOSPHATASE"/>
    <property type="match status" value="1"/>
</dbReference>
<organism evidence="1 2">
    <name type="scientific">Candidatus Avibacteroides avistercoris</name>
    <dbReference type="NCBI Taxonomy" id="2840690"/>
    <lineage>
        <taxon>Bacteria</taxon>
        <taxon>Pseudomonadati</taxon>
        <taxon>Bacteroidota</taxon>
        <taxon>Bacteroidia</taxon>
        <taxon>Bacteroidales</taxon>
        <taxon>Bacteroidaceae</taxon>
        <taxon>Bacteroidaceae incertae sedis</taxon>
        <taxon>Candidatus Avibacteroides</taxon>
    </lineage>
</organism>
<dbReference type="Gene3D" id="3.40.50.1000">
    <property type="entry name" value="HAD superfamily/HAD-like"/>
    <property type="match status" value="1"/>
</dbReference>
<protein>
    <submittedName>
        <fullName evidence="1">HAD family phosphatase</fullName>
    </submittedName>
</protein>